<name>A6FYZ9_9BACT</name>
<evidence type="ECO:0000256" key="1">
    <source>
        <dbReference type="SAM" id="SignalP"/>
    </source>
</evidence>
<dbReference type="AlphaFoldDB" id="A6FYZ9"/>
<comment type="caution">
    <text evidence="2">The sequence shown here is derived from an EMBL/GenBank/DDBJ whole genome shotgun (WGS) entry which is preliminary data.</text>
</comment>
<reference evidence="2 3" key="1">
    <citation type="submission" date="2007-06" db="EMBL/GenBank/DDBJ databases">
        <authorList>
            <person name="Shimkets L."/>
            <person name="Ferriera S."/>
            <person name="Johnson J."/>
            <person name="Kravitz S."/>
            <person name="Beeson K."/>
            <person name="Sutton G."/>
            <person name="Rogers Y.-H."/>
            <person name="Friedman R."/>
            <person name="Frazier M."/>
            <person name="Venter J.C."/>
        </authorList>
    </citation>
    <scope>NUCLEOTIDE SEQUENCE [LARGE SCALE GENOMIC DNA]</scope>
    <source>
        <strain evidence="2 3">SIR-1</strain>
    </source>
</reference>
<gene>
    <name evidence="2" type="ORF">PPSIR1_30100</name>
</gene>
<keyword evidence="1" id="KW-0732">Signal</keyword>
<dbReference type="EMBL" id="ABCS01000005">
    <property type="protein sequence ID" value="EDM81154.1"/>
    <property type="molecule type" value="Genomic_DNA"/>
</dbReference>
<feature type="chain" id="PRO_5002696985" evidence="1">
    <location>
        <begin position="33"/>
        <end position="369"/>
    </location>
</feature>
<sequence>MQTLGTGALSLLAFAGALGLGGLGPVAATAHASPAIDGTRNLSMGNATRGSSGGTNAAIINPAGISYWQQFAIEPIYQYDVQRRTHGMGVFIADSLNTPRFALALGYVFLRGDPNLIYNDLGERQQLSLVHFGHEVSGVLSVTAVPNWLYIGIKPKWQYISLRYLDADGTAQDFNPKHNAFGLDTSIAINFLDYVRVAVVGYNLVGARPPAWTEDGAIELEGVDTDVVPTFNPEGIRRLSDYPLSVGHGVAVFPLRSPNFSLNVDATYDFTSYWESDDKHTRVTVNAGGEFVAGPVPIRVGGWWDGRGPGGGDDRGYVSAGLGFIKPAPLGGVGVDVGAGFAQQVTGSSQAKLDTIFSFNLGIRMRPNL</sequence>
<proteinExistence type="predicted"/>
<dbReference type="Proteomes" id="UP000005801">
    <property type="component" value="Unassembled WGS sequence"/>
</dbReference>
<evidence type="ECO:0000313" key="3">
    <source>
        <dbReference type="Proteomes" id="UP000005801"/>
    </source>
</evidence>
<dbReference type="Gene3D" id="2.40.160.60">
    <property type="entry name" value="Outer membrane protein transport protein (OMPP1/FadL/TodX)"/>
    <property type="match status" value="1"/>
</dbReference>
<feature type="signal peptide" evidence="1">
    <location>
        <begin position="1"/>
        <end position="32"/>
    </location>
</feature>
<evidence type="ECO:0000313" key="2">
    <source>
        <dbReference type="EMBL" id="EDM81154.1"/>
    </source>
</evidence>
<organism evidence="2 3">
    <name type="scientific">Plesiocystis pacifica SIR-1</name>
    <dbReference type="NCBI Taxonomy" id="391625"/>
    <lineage>
        <taxon>Bacteria</taxon>
        <taxon>Pseudomonadati</taxon>
        <taxon>Myxococcota</taxon>
        <taxon>Polyangia</taxon>
        <taxon>Nannocystales</taxon>
        <taxon>Nannocystaceae</taxon>
        <taxon>Plesiocystis</taxon>
    </lineage>
</organism>
<keyword evidence="3" id="KW-1185">Reference proteome</keyword>
<protein>
    <submittedName>
        <fullName evidence="2">Uncharacterized protein</fullName>
    </submittedName>
</protein>
<accession>A6FYZ9</accession>